<dbReference type="Gene3D" id="3.30.1220.10">
    <property type="entry name" value="CobW-like, C-terminal domain"/>
    <property type="match status" value="1"/>
</dbReference>
<evidence type="ECO:0000313" key="8">
    <source>
        <dbReference type="EMBL" id="SNB52236.1"/>
    </source>
</evidence>
<reference evidence="9" key="1">
    <citation type="submission" date="2017-06" db="EMBL/GenBank/DDBJ databases">
        <authorList>
            <person name="Varghese N."/>
            <person name="Submissions S."/>
        </authorList>
    </citation>
    <scope>NUCLEOTIDE SEQUENCE [LARGE SCALE GENOMIC DNA]</scope>
    <source>
        <strain evidence="9">DSM 137</strain>
    </source>
</reference>
<dbReference type="AlphaFoldDB" id="A0A212PYU9"/>
<dbReference type="RefSeq" id="WP_088518710.1">
    <property type="nucleotide sequence ID" value="NZ_FYDG01000001.1"/>
</dbReference>
<evidence type="ECO:0000256" key="2">
    <source>
        <dbReference type="ARBA" id="ARBA00022801"/>
    </source>
</evidence>
<dbReference type="InterPro" id="IPR036627">
    <property type="entry name" value="CobW-likC_sf"/>
</dbReference>
<dbReference type="InterPro" id="IPR027417">
    <property type="entry name" value="P-loop_NTPase"/>
</dbReference>
<dbReference type="GO" id="GO:0000166">
    <property type="term" value="F:nucleotide binding"/>
    <property type="evidence" value="ECO:0007669"/>
    <property type="project" value="UniProtKB-KW"/>
</dbReference>
<dbReference type="CDD" id="cd03112">
    <property type="entry name" value="CobW-like"/>
    <property type="match status" value="1"/>
</dbReference>
<gene>
    <name evidence="8" type="ORF">SAMN06265338_101212</name>
</gene>
<dbReference type="Gene3D" id="3.40.50.300">
    <property type="entry name" value="P-loop containing nucleotide triphosphate hydrolases"/>
    <property type="match status" value="1"/>
</dbReference>
<proteinExistence type="inferred from homology"/>
<feature type="domain" description="CobW C-terminal" evidence="7">
    <location>
        <begin position="228"/>
        <end position="320"/>
    </location>
</feature>
<keyword evidence="2" id="KW-0378">Hydrolase</keyword>
<dbReference type="SUPFAM" id="SSF90002">
    <property type="entry name" value="Hypothetical protein YjiA, C-terminal domain"/>
    <property type="match status" value="1"/>
</dbReference>
<dbReference type="Pfam" id="PF07683">
    <property type="entry name" value="CobW_C"/>
    <property type="match status" value="1"/>
</dbReference>
<keyword evidence="3" id="KW-0143">Chaperone</keyword>
<keyword evidence="1" id="KW-0547">Nucleotide-binding</keyword>
<evidence type="ECO:0000256" key="4">
    <source>
        <dbReference type="ARBA" id="ARBA00034320"/>
    </source>
</evidence>
<evidence type="ECO:0000256" key="6">
    <source>
        <dbReference type="ARBA" id="ARBA00049117"/>
    </source>
</evidence>
<dbReference type="InterPro" id="IPR011629">
    <property type="entry name" value="CobW-like_C"/>
</dbReference>
<accession>A0A212PYU9</accession>
<protein>
    <submittedName>
        <fullName evidence="8">GTPase, G3E family</fullName>
    </submittedName>
</protein>
<evidence type="ECO:0000313" key="9">
    <source>
        <dbReference type="Proteomes" id="UP000198418"/>
    </source>
</evidence>
<dbReference type="InterPro" id="IPR051316">
    <property type="entry name" value="Zinc-reg_GTPase_activator"/>
</dbReference>
<evidence type="ECO:0000256" key="3">
    <source>
        <dbReference type="ARBA" id="ARBA00023186"/>
    </source>
</evidence>
<dbReference type="SUPFAM" id="SSF52540">
    <property type="entry name" value="P-loop containing nucleoside triphosphate hydrolases"/>
    <property type="match status" value="1"/>
</dbReference>
<dbReference type="OrthoDB" id="9808822at2"/>
<comment type="function">
    <text evidence="5">Zinc chaperone that directly transfers zinc cofactor to target proteins, thereby activating them. Zinc is transferred from the CXCC motif in the GTPase domain to the zinc binding site in target proteins in a process requiring GTP hydrolysis.</text>
</comment>
<name>A0A212PYU9_RHOAC</name>
<dbReference type="Pfam" id="PF02492">
    <property type="entry name" value="cobW"/>
    <property type="match status" value="1"/>
</dbReference>
<evidence type="ECO:0000256" key="5">
    <source>
        <dbReference type="ARBA" id="ARBA00045658"/>
    </source>
</evidence>
<dbReference type="GO" id="GO:0005737">
    <property type="term" value="C:cytoplasm"/>
    <property type="evidence" value="ECO:0007669"/>
    <property type="project" value="TreeGrafter"/>
</dbReference>
<dbReference type="SMART" id="SM00833">
    <property type="entry name" value="CobW_C"/>
    <property type="match status" value="1"/>
</dbReference>
<dbReference type="Proteomes" id="UP000198418">
    <property type="component" value="Unassembled WGS sequence"/>
</dbReference>
<evidence type="ECO:0000256" key="1">
    <source>
        <dbReference type="ARBA" id="ARBA00022741"/>
    </source>
</evidence>
<organism evidence="8 9">
    <name type="scientific">Rhodoblastus acidophilus</name>
    <name type="common">Rhodopseudomonas acidophila</name>
    <dbReference type="NCBI Taxonomy" id="1074"/>
    <lineage>
        <taxon>Bacteria</taxon>
        <taxon>Pseudomonadati</taxon>
        <taxon>Pseudomonadota</taxon>
        <taxon>Alphaproteobacteria</taxon>
        <taxon>Hyphomicrobiales</taxon>
        <taxon>Rhodoblastaceae</taxon>
        <taxon>Rhodoblastus</taxon>
    </lineage>
</organism>
<dbReference type="PANTHER" id="PTHR13748:SF62">
    <property type="entry name" value="COBW DOMAIN-CONTAINING PROTEIN"/>
    <property type="match status" value="1"/>
</dbReference>
<dbReference type="GO" id="GO:0016787">
    <property type="term" value="F:hydrolase activity"/>
    <property type="evidence" value="ECO:0007669"/>
    <property type="project" value="UniProtKB-KW"/>
</dbReference>
<sequence>MTGVDPRLPVTLLTGFLGSGKTTLLSGLLRENASGPFAIVINEFGEVALDQDLVGRVDGQVTVMSGGCLCCAIGGDLAATLLDLHKRRAAQPFARVVIETSGLADPGPLLAPFAEDIRLARLFRVDGVVAVVDALQGLRELGRRRVCIKQVALADRIVLSKSDIAAPLAVSRLRDRLTEINPFAPQLIVSHGVVDSGWLLQPPVRPAAAPARQCADNARHEPGHADDIAAFCLTFDAPLRWDSFVEAWTRLTDAHGDAILRLKGLLDIEGHPVAVHGVRRLLHPPETLAQWPDAAHGSRLVVIAEDLTDADVRACFSGLDDFAETRASSTDAARGVGQVRCIG</sequence>
<dbReference type="EMBL" id="FYDG01000001">
    <property type="protein sequence ID" value="SNB52236.1"/>
    <property type="molecule type" value="Genomic_DNA"/>
</dbReference>
<dbReference type="PANTHER" id="PTHR13748">
    <property type="entry name" value="COBW-RELATED"/>
    <property type="match status" value="1"/>
</dbReference>
<dbReference type="InterPro" id="IPR003495">
    <property type="entry name" value="CobW/HypB/UreG_nucleotide-bd"/>
</dbReference>
<comment type="similarity">
    <text evidence="4">Belongs to the SIMIBI class G3E GTPase family. ZNG1 subfamily.</text>
</comment>
<keyword evidence="9" id="KW-1185">Reference proteome</keyword>
<comment type="catalytic activity">
    <reaction evidence="6">
        <text>GTP + H2O = GDP + phosphate + H(+)</text>
        <dbReference type="Rhea" id="RHEA:19669"/>
        <dbReference type="ChEBI" id="CHEBI:15377"/>
        <dbReference type="ChEBI" id="CHEBI:15378"/>
        <dbReference type="ChEBI" id="CHEBI:37565"/>
        <dbReference type="ChEBI" id="CHEBI:43474"/>
        <dbReference type="ChEBI" id="CHEBI:58189"/>
    </reaction>
    <physiologicalReaction direction="left-to-right" evidence="6">
        <dbReference type="Rhea" id="RHEA:19670"/>
    </physiologicalReaction>
</comment>
<evidence type="ECO:0000259" key="7">
    <source>
        <dbReference type="SMART" id="SM00833"/>
    </source>
</evidence>